<evidence type="ECO:0000313" key="1">
    <source>
        <dbReference type="EMBL" id="CAH3022546.1"/>
    </source>
</evidence>
<reference evidence="1 2" key="1">
    <citation type="submission" date="2022-05" db="EMBL/GenBank/DDBJ databases">
        <authorList>
            <consortium name="Genoscope - CEA"/>
            <person name="William W."/>
        </authorList>
    </citation>
    <scope>NUCLEOTIDE SEQUENCE [LARGE SCALE GENOMIC DNA]</scope>
</reference>
<keyword evidence="2" id="KW-1185">Reference proteome</keyword>
<name>A0ABN8M380_9CNID</name>
<comment type="caution">
    <text evidence="1">The sequence shown here is derived from an EMBL/GenBank/DDBJ whole genome shotgun (WGS) entry which is preliminary data.</text>
</comment>
<organism evidence="1 2">
    <name type="scientific">Porites evermanni</name>
    <dbReference type="NCBI Taxonomy" id="104178"/>
    <lineage>
        <taxon>Eukaryota</taxon>
        <taxon>Metazoa</taxon>
        <taxon>Cnidaria</taxon>
        <taxon>Anthozoa</taxon>
        <taxon>Hexacorallia</taxon>
        <taxon>Scleractinia</taxon>
        <taxon>Fungiina</taxon>
        <taxon>Poritidae</taxon>
        <taxon>Porites</taxon>
    </lineage>
</organism>
<proteinExistence type="predicted"/>
<accession>A0ABN8M380</accession>
<feature type="non-terminal residue" evidence="1">
    <location>
        <position position="118"/>
    </location>
</feature>
<gene>
    <name evidence="1" type="ORF">PEVE_00015949</name>
</gene>
<dbReference type="EMBL" id="CALNXI010000224">
    <property type="protein sequence ID" value="CAH3022546.1"/>
    <property type="molecule type" value="Genomic_DNA"/>
</dbReference>
<evidence type="ECO:0000313" key="2">
    <source>
        <dbReference type="Proteomes" id="UP001159427"/>
    </source>
</evidence>
<protein>
    <submittedName>
        <fullName evidence="1">Uncharacterized protein</fullName>
    </submittedName>
</protein>
<sequence length="118" mass="13587">MLLFACGCLWVKNETTNERLTVLENRVNMFPLEIIVKTGSSLEHHKITTLMPTEESARHLLNKLKTTTANNERELRADAKPRNRRTVSNVTSATITINEVREEIGKQFEQLMPTKYCK</sequence>
<dbReference type="Proteomes" id="UP001159427">
    <property type="component" value="Unassembled WGS sequence"/>
</dbReference>